<proteinExistence type="predicted"/>
<reference evidence="2 3" key="1">
    <citation type="journal article" date="2015" name="Stand. Genomic Sci.">
        <title>Genomic Encyclopedia of Bacterial and Archaeal Type Strains, Phase III: the genomes of soil and plant-associated and newly described type strains.</title>
        <authorList>
            <person name="Whitman W.B."/>
            <person name="Woyke T."/>
            <person name="Klenk H.P."/>
            <person name="Zhou Y."/>
            <person name="Lilburn T.G."/>
            <person name="Beck B.J."/>
            <person name="De Vos P."/>
            <person name="Vandamme P."/>
            <person name="Eisen J.A."/>
            <person name="Garrity G."/>
            <person name="Hugenholtz P."/>
            <person name="Kyrpides N.C."/>
        </authorList>
    </citation>
    <scope>NUCLEOTIDE SEQUENCE [LARGE SCALE GENOMIC DNA]</scope>
    <source>
        <strain evidence="2 3">CGMCC 1.6855</strain>
    </source>
</reference>
<sequence length="144" mass="16484">MKNKILLVVIIAMLFSCNIKNNLVNTVSGQSSKNQQQYSLSLPDSLSGDSITGYAVLEGKIAINTNKIMKIEVMKLFLKSKNQDKKLADYYYGIDTITNKDDYNYMKRFKPFLEEYYRTLKSIKNNQPNVSGNVYLYGVKVLLD</sequence>
<evidence type="ECO:0000256" key="1">
    <source>
        <dbReference type="SAM" id="SignalP"/>
    </source>
</evidence>
<name>A0A562M1S6_9SPHI</name>
<dbReference type="OrthoDB" id="9975558at2"/>
<evidence type="ECO:0000313" key="2">
    <source>
        <dbReference type="EMBL" id="TWI13907.1"/>
    </source>
</evidence>
<dbReference type="AlphaFoldDB" id="A0A562M1S6"/>
<gene>
    <name evidence="2" type="ORF">IQ31_05456</name>
</gene>
<keyword evidence="1" id="KW-0732">Signal</keyword>
<dbReference type="EMBL" id="VLKR01000056">
    <property type="protein sequence ID" value="TWI13907.1"/>
    <property type="molecule type" value="Genomic_DNA"/>
</dbReference>
<feature type="signal peptide" evidence="1">
    <location>
        <begin position="1"/>
        <end position="21"/>
    </location>
</feature>
<feature type="chain" id="PRO_5022213078" description="Lipoprotein" evidence="1">
    <location>
        <begin position="22"/>
        <end position="144"/>
    </location>
</feature>
<protein>
    <recommendedName>
        <fullName evidence="4">Lipoprotein</fullName>
    </recommendedName>
</protein>
<evidence type="ECO:0000313" key="3">
    <source>
        <dbReference type="Proteomes" id="UP000315908"/>
    </source>
</evidence>
<dbReference type="RefSeq" id="WP_145331311.1">
    <property type="nucleotide sequence ID" value="NZ_JBPFQP010000005.1"/>
</dbReference>
<evidence type="ECO:0008006" key="4">
    <source>
        <dbReference type="Google" id="ProtNLM"/>
    </source>
</evidence>
<dbReference type="Proteomes" id="UP000315908">
    <property type="component" value="Unassembled WGS sequence"/>
</dbReference>
<organism evidence="2 3">
    <name type="scientific">Sphingobacterium siyangense</name>
    <dbReference type="NCBI Taxonomy" id="459529"/>
    <lineage>
        <taxon>Bacteria</taxon>
        <taxon>Pseudomonadati</taxon>
        <taxon>Bacteroidota</taxon>
        <taxon>Sphingobacteriia</taxon>
        <taxon>Sphingobacteriales</taxon>
        <taxon>Sphingobacteriaceae</taxon>
        <taxon>Sphingobacterium</taxon>
    </lineage>
</organism>
<accession>A0A562M1S6</accession>
<dbReference type="PROSITE" id="PS51257">
    <property type="entry name" value="PROKAR_LIPOPROTEIN"/>
    <property type="match status" value="1"/>
</dbReference>
<comment type="caution">
    <text evidence="2">The sequence shown here is derived from an EMBL/GenBank/DDBJ whole genome shotgun (WGS) entry which is preliminary data.</text>
</comment>